<keyword evidence="7" id="KW-0378">Hydrolase</keyword>
<evidence type="ECO:0000256" key="4">
    <source>
        <dbReference type="ARBA" id="ARBA00012590"/>
    </source>
</evidence>
<evidence type="ECO:0000256" key="11">
    <source>
        <dbReference type="PROSITE-ProRule" id="PRU01097"/>
    </source>
</evidence>
<dbReference type="Proteomes" id="UP001244011">
    <property type="component" value="Unassembled WGS sequence"/>
</dbReference>
<keyword evidence="6" id="KW-0732">Signal</keyword>
<evidence type="ECO:0000256" key="5">
    <source>
        <dbReference type="ARBA" id="ARBA00022651"/>
    </source>
</evidence>
<keyword evidence="5" id="KW-0858">Xylan degradation</keyword>
<comment type="pathway">
    <text evidence="2">Glycan degradation; xylan degradation.</text>
</comment>
<accession>A0AAJ0FR81</accession>
<proteinExistence type="inferred from homology"/>
<evidence type="ECO:0000256" key="8">
    <source>
        <dbReference type="ARBA" id="ARBA00023277"/>
    </source>
</evidence>
<evidence type="ECO:0000256" key="2">
    <source>
        <dbReference type="ARBA" id="ARBA00004851"/>
    </source>
</evidence>
<evidence type="ECO:0000256" key="6">
    <source>
        <dbReference type="ARBA" id="ARBA00022729"/>
    </source>
</evidence>
<comment type="catalytic activity">
    <reaction evidence="1">
        <text>Endohydrolysis of (1-&gt;4)-beta-D-xylosidic linkages in xylans.</text>
        <dbReference type="EC" id="3.2.1.8"/>
    </reaction>
</comment>
<evidence type="ECO:0000256" key="3">
    <source>
        <dbReference type="ARBA" id="ARBA00007792"/>
    </source>
</evidence>
<dbReference type="InterPro" id="IPR001137">
    <property type="entry name" value="Glyco_hydro_11"/>
</dbReference>
<comment type="caution">
    <text evidence="11">Lacks conserved residue(s) required for the propagation of feature annotation.</text>
</comment>
<evidence type="ECO:0000313" key="13">
    <source>
        <dbReference type="EMBL" id="KAK1772139.1"/>
    </source>
</evidence>
<dbReference type="SUPFAM" id="SSF49899">
    <property type="entry name" value="Concanavalin A-like lectins/glucanases"/>
    <property type="match status" value="1"/>
</dbReference>
<dbReference type="GeneID" id="85307422"/>
<feature type="non-terminal residue" evidence="13">
    <location>
        <position position="1"/>
    </location>
</feature>
<evidence type="ECO:0000259" key="12">
    <source>
        <dbReference type="PROSITE" id="PS51761"/>
    </source>
</evidence>
<dbReference type="InterPro" id="IPR033123">
    <property type="entry name" value="GH11_dom"/>
</dbReference>
<dbReference type="EC" id="3.2.1.8" evidence="4"/>
<name>A0AAJ0FR81_9PEZI</name>
<evidence type="ECO:0000256" key="7">
    <source>
        <dbReference type="ARBA" id="ARBA00022801"/>
    </source>
</evidence>
<dbReference type="Gene3D" id="2.60.120.180">
    <property type="match status" value="1"/>
</dbReference>
<keyword evidence="14" id="KW-1185">Reference proteome</keyword>
<evidence type="ECO:0000256" key="1">
    <source>
        <dbReference type="ARBA" id="ARBA00000681"/>
    </source>
</evidence>
<evidence type="ECO:0000313" key="14">
    <source>
        <dbReference type="Proteomes" id="UP001244011"/>
    </source>
</evidence>
<comment type="similarity">
    <text evidence="3 11">Belongs to the glycosyl hydrolase 11 (cellulase G) family.</text>
</comment>
<evidence type="ECO:0000256" key="10">
    <source>
        <dbReference type="ARBA" id="ARBA00023326"/>
    </source>
</evidence>
<keyword evidence="8" id="KW-0119">Carbohydrate metabolism</keyword>
<dbReference type="InterPro" id="IPR013319">
    <property type="entry name" value="GH11/12"/>
</dbReference>
<comment type="caution">
    <text evidence="13">The sequence shown here is derived from an EMBL/GenBank/DDBJ whole genome shotgun (WGS) entry which is preliminary data.</text>
</comment>
<dbReference type="AlphaFoldDB" id="A0AAJ0FR81"/>
<dbReference type="PANTHER" id="PTHR46828">
    <property type="entry name" value="ENDO-1,4-BETA-XYLANASE A-RELATED"/>
    <property type="match status" value="1"/>
</dbReference>
<dbReference type="PROSITE" id="PS51761">
    <property type="entry name" value="GH11_3"/>
    <property type="match status" value="1"/>
</dbReference>
<keyword evidence="10" id="KW-0624">Polysaccharide degradation</keyword>
<protein>
    <recommendedName>
        <fullName evidence="4">endo-1,4-beta-xylanase</fullName>
        <ecNumber evidence="4">3.2.1.8</ecNumber>
    </recommendedName>
</protein>
<keyword evidence="9" id="KW-0326">Glycosidase</keyword>
<dbReference type="GO" id="GO:0031176">
    <property type="term" value="F:endo-1,4-beta-xylanase activity"/>
    <property type="evidence" value="ECO:0007669"/>
    <property type="project" value="UniProtKB-EC"/>
</dbReference>
<dbReference type="PANTHER" id="PTHR46828:SF2">
    <property type="entry name" value="ENDO-1,4-BETA-XYLANASE A-RELATED"/>
    <property type="match status" value="1"/>
</dbReference>
<organism evidence="13 14">
    <name type="scientific">Phialemonium atrogriseum</name>
    <dbReference type="NCBI Taxonomy" id="1093897"/>
    <lineage>
        <taxon>Eukaryota</taxon>
        <taxon>Fungi</taxon>
        <taxon>Dikarya</taxon>
        <taxon>Ascomycota</taxon>
        <taxon>Pezizomycotina</taxon>
        <taxon>Sordariomycetes</taxon>
        <taxon>Sordariomycetidae</taxon>
        <taxon>Cephalothecales</taxon>
        <taxon>Cephalothecaceae</taxon>
        <taxon>Phialemonium</taxon>
    </lineage>
</organism>
<gene>
    <name evidence="13" type="ORF">QBC33DRAFT_443721</name>
</gene>
<sequence length="126" mass="13860">YNVKWSGNGSLVCGKGWNPGGPRLFKAVNYTGTYEPTGPGYLSVCGWTRNALVECYIVESHDNLSPDEVRTRKGNFTFDEGAYQMYESTRVQRVAGAVTTGRQYGELSKVGMKFGSHDYTIVATKG</sequence>
<dbReference type="Pfam" id="PF00457">
    <property type="entry name" value="Glyco_hydro_11"/>
    <property type="match status" value="1"/>
</dbReference>
<evidence type="ECO:0000256" key="9">
    <source>
        <dbReference type="ARBA" id="ARBA00023295"/>
    </source>
</evidence>
<dbReference type="InterPro" id="IPR013320">
    <property type="entry name" value="ConA-like_dom_sf"/>
</dbReference>
<dbReference type="RefSeq" id="XP_060288352.1">
    <property type="nucleotide sequence ID" value="XM_060424235.1"/>
</dbReference>
<dbReference type="EMBL" id="MU838997">
    <property type="protein sequence ID" value="KAK1772139.1"/>
    <property type="molecule type" value="Genomic_DNA"/>
</dbReference>
<feature type="domain" description="GH11" evidence="12">
    <location>
        <begin position="1"/>
        <end position="126"/>
    </location>
</feature>
<reference evidence="13" key="1">
    <citation type="submission" date="2023-06" db="EMBL/GenBank/DDBJ databases">
        <title>Genome-scale phylogeny and comparative genomics of the fungal order Sordariales.</title>
        <authorList>
            <consortium name="Lawrence Berkeley National Laboratory"/>
            <person name="Hensen N."/>
            <person name="Bonometti L."/>
            <person name="Westerberg I."/>
            <person name="Brannstrom I.O."/>
            <person name="Guillou S."/>
            <person name="Cros-Aarteil S."/>
            <person name="Calhoun S."/>
            <person name="Haridas S."/>
            <person name="Kuo A."/>
            <person name="Mondo S."/>
            <person name="Pangilinan J."/>
            <person name="Riley R."/>
            <person name="Labutti K."/>
            <person name="Andreopoulos B."/>
            <person name="Lipzen A."/>
            <person name="Chen C."/>
            <person name="Yanf M."/>
            <person name="Daum C."/>
            <person name="Ng V."/>
            <person name="Clum A."/>
            <person name="Steindorff A."/>
            <person name="Ohm R."/>
            <person name="Martin F."/>
            <person name="Silar P."/>
            <person name="Natvig D."/>
            <person name="Lalanne C."/>
            <person name="Gautier V."/>
            <person name="Ament-Velasquez S.L."/>
            <person name="Kruys A."/>
            <person name="Hutchinson M.I."/>
            <person name="Powell A.J."/>
            <person name="Barry K."/>
            <person name="Miller A.N."/>
            <person name="Grigoriev I.V."/>
            <person name="Debuchy R."/>
            <person name="Gladieux P."/>
            <person name="Thoren M.H."/>
            <person name="Johannesson H."/>
        </authorList>
    </citation>
    <scope>NUCLEOTIDE SEQUENCE</scope>
    <source>
        <strain evidence="13">8032-3</strain>
    </source>
</reference>
<dbReference type="GO" id="GO:0045493">
    <property type="term" value="P:xylan catabolic process"/>
    <property type="evidence" value="ECO:0007669"/>
    <property type="project" value="UniProtKB-KW"/>
</dbReference>